<comment type="caution">
    <text evidence="3">The sequence shown here is derived from an EMBL/GenBank/DDBJ whole genome shotgun (WGS) entry which is preliminary data.</text>
</comment>
<dbReference type="AlphaFoldDB" id="A0A838ZQY1"/>
<reference evidence="3 4" key="1">
    <citation type="submission" date="2020-07" db="EMBL/GenBank/DDBJ databases">
        <title>Moheibacter lacus sp. nov., a member of the family Flavobacteriaceae isolated from freshwater lake sediment.</title>
        <authorList>
            <person name="Liu Y."/>
        </authorList>
    </citation>
    <scope>NUCLEOTIDE SEQUENCE [LARGE SCALE GENOMIC DNA]</scope>
    <source>
        <strain evidence="3 4">BDHS18</strain>
    </source>
</reference>
<dbReference type="Pfam" id="PF18962">
    <property type="entry name" value="Por_Secre_tail"/>
    <property type="match status" value="1"/>
</dbReference>
<name>A0A838ZQY1_9FLAO</name>
<sequence>MYAQSKDGIAISSNLSDKNLKISPNPAITDIKLAIEGSQAEIKAISIYSIIGSEVFSQQYNTNAKVIDLNVRNLKKGKYLVRVIFSDNSSEVATLIKQ</sequence>
<evidence type="ECO:0000313" key="4">
    <source>
        <dbReference type="Proteomes" id="UP000552241"/>
    </source>
</evidence>
<dbReference type="Proteomes" id="UP000552241">
    <property type="component" value="Unassembled WGS sequence"/>
</dbReference>
<proteinExistence type="predicted"/>
<dbReference type="NCBIfam" id="TIGR04183">
    <property type="entry name" value="Por_Secre_tail"/>
    <property type="match status" value="1"/>
</dbReference>
<evidence type="ECO:0000256" key="1">
    <source>
        <dbReference type="ARBA" id="ARBA00022729"/>
    </source>
</evidence>
<accession>A0A838ZQY1</accession>
<evidence type="ECO:0000259" key="2">
    <source>
        <dbReference type="Pfam" id="PF18962"/>
    </source>
</evidence>
<protein>
    <submittedName>
        <fullName evidence="3">T9SS type A sorting domain-containing protein</fullName>
    </submittedName>
</protein>
<feature type="domain" description="Secretion system C-terminal sorting" evidence="2">
    <location>
        <begin position="22"/>
        <end position="89"/>
    </location>
</feature>
<organism evidence="3 4">
    <name type="scientific">Moheibacter lacus</name>
    <dbReference type="NCBI Taxonomy" id="2745851"/>
    <lineage>
        <taxon>Bacteria</taxon>
        <taxon>Pseudomonadati</taxon>
        <taxon>Bacteroidota</taxon>
        <taxon>Flavobacteriia</taxon>
        <taxon>Flavobacteriales</taxon>
        <taxon>Weeksellaceae</taxon>
        <taxon>Moheibacter</taxon>
    </lineage>
</organism>
<keyword evidence="1" id="KW-0732">Signal</keyword>
<dbReference type="InterPro" id="IPR026444">
    <property type="entry name" value="Secre_tail"/>
</dbReference>
<keyword evidence="4" id="KW-1185">Reference proteome</keyword>
<gene>
    <name evidence="3" type="ORF">HU137_02065</name>
</gene>
<dbReference type="EMBL" id="JACDZE010000001">
    <property type="protein sequence ID" value="MBA5628552.1"/>
    <property type="molecule type" value="Genomic_DNA"/>
</dbReference>
<evidence type="ECO:0000313" key="3">
    <source>
        <dbReference type="EMBL" id="MBA5628552.1"/>
    </source>
</evidence>